<sequence>MAPALVLRDGRVWDGVSAEARPADVVCADGLVREVAEPGTARAGADDISVDLAGATVLPGLVDSHVHLVWDGSTDPVAHVAQDGEQLTAVRAAEHARAYLPAGITTVRDLGGDWDIAITLAAAVDRGHLDGPAIVAAGQTVIMTGGHDPFWGIPCDGPDAVVRGVRGQVAKGAGVIKTAATGGVYGRSHGEEVGASELTYEELAALAGEAHRRGRRVAAHALGEDGVRNAVRAGIDTVEHGVFLAEDVVEEMVRRGTVLCPTAEVYRRMADGRAPGYAVRKAREVVEAHRRSVALAIEAGVAVIAGTDAGAPGMAHPSLVDEITTLRDYGLSPLQALKAATSAAADALGMPGAGRVRPGSPADLVLVDGDPFADPGLLRSPWGVVRRQSLRWT</sequence>
<dbReference type="Gene3D" id="3.20.20.140">
    <property type="entry name" value="Metal-dependent hydrolases"/>
    <property type="match status" value="1"/>
</dbReference>
<gene>
    <name evidence="2" type="ORF">GCM10023224_20220</name>
</gene>
<keyword evidence="3" id="KW-1185">Reference proteome</keyword>
<accession>A0ABP9GH44</accession>
<dbReference type="Pfam" id="PF01979">
    <property type="entry name" value="Amidohydro_1"/>
    <property type="match status" value="1"/>
</dbReference>
<name>A0ABP9GH44_9ACTN</name>
<dbReference type="SUPFAM" id="SSF51338">
    <property type="entry name" value="Composite domain of metallo-dependent hydrolases"/>
    <property type="match status" value="1"/>
</dbReference>
<evidence type="ECO:0000259" key="1">
    <source>
        <dbReference type="Pfam" id="PF01979"/>
    </source>
</evidence>
<feature type="domain" description="Amidohydrolase-related" evidence="1">
    <location>
        <begin position="56"/>
        <end position="371"/>
    </location>
</feature>
<evidence type="ECO:0000313" key="2">
    <source>
        <dbReference type="EMBL" id="GAA4938870.1"/>
    </source>
</evidence>
<dbReference type="InterPro" id="IPR032466">
    <property type="entry name" value="Metal_Hydrolase"/>
</dbReference>
<dbReference type="CDD" id="cd01299">
    <property type="entry name" value="Met_dep_hydrolase_A"/>
    <property type="match status" value="1"/>
</dbReference>
<dbReference type="SUPFAM" id="SSF51556">
    <property type="entry name" value="Metallo-dependent hydrolases"/>
    <property type="match status" value="1"/>
</dbReference>
<comment type="caution">
    <text evidence="2">The sequence shown here is derived from an EMBL/GenBank/DDBJ whole genome shotgun (WGS) entry which is preliminary data.</text>
</comment>
<dbReference type="PANTHER" id="PTHR43135:SF3">
    <property type="entry name" value="ALPHA-D-RIBOSE 1-METHYLPHOSPHONATE 5-TRIPHOSPHATE DIPHOSPHATASE"/>
    <property type="match status" value="1"/>
</dbReference>
<dbReference type="InterPro" id="IPR057744">
    <property type="entry name" value="OTAase-like"/>
</dbReference>
<dbReference type="PANTHER" id="PTHR43135">
    <property type="entry name" value="ALPHA-D-RIBOSE 1-METHYLPHOSPHONATE 5-TRIPHOSPHATE DIPHOSPHATASE"/>
    <property type="match status" value="1"/>
</dbReference>
<dbReference type="InterPro" id="IPR006680">
    <property type="entry name" value="Amidohydro-rel"/>
</dbReference>
<organism evidence="2 3">
    <name type="scientific">Streptomonospora halophila</name>
    <dbReference type="NCBI Taxonomy" id="427369"/>
    <lineage>
        <taxon>Bacteria</taxon>
        <taxon>Bacillati</taxon>
        <taxon>Actinomycetota</taxon>
        <taxon>Actinomycetes</taxon>
        <taxon>Streptosporangiales</taxon>
        <taxon>Nocardiopsidaceae</taxon>
        <taxon>Streptomonospora</taxon>
    </lineage>
</organism>
<proteinExistence type="predicted"/>
<dbReference type="RefSeq" id="WP_344142534.1">
    <property type="nucleotide sequence ID" value="NZ_BAABIK010000009.1"/>
</dbReference>
<reference evidence="3" key="1">
    <citation type="journal article" date="2019" name="Int. J. Syst. Evol. Microbiol.">
        <title>The Global Catalogue of Microorganisms (GCM) 10K type strain sequencing project: providing services to taxonomists for standard genome sequencing and annotation.</title>
        <authorList>
            <consortium name="The Broad Institute Genomics Platform"/>
            <consortium name="The Broad Institute Genome Sequencing Center for Infectious Disease"/>
            <person name="Wu L."/>
            <person name="Ma J."/>
        </authorList>
    </citation>
    <scope>NUCLEOTIDE SEQUENCE [LARGE SCALE GENOMIC DNA]</scope>
    <source>
        <strain evidence="3">JCM 18123</strain>
    </source>
</reference>
<evidence type="ECO:0000313" key="3">
    <source>
        <dbReference type="Proteomes" id="UP001499993"/>
    </source>
</evidence>
<dbReference type="InterPro" id="IPR051781">
    <property type="entry name" value="Metallo-dep_Hydrolase"/>
</dbReference>
<protein>
    <submittedName>
        <fullName evidence="2">Amidohydrolase family protein</fullName>
    </submittedName>
</protein>
<dbReference type="EMBL" id="BAABIK010000009">
    <property type="protein sequence ID" value="GAA4938870.1"/>
    <property type="molecule type" value="Genomic_DNA"/>
</dbReference>
<dbReference type="InterPro" id="IPR011059">
    <property type="entry name" value="Metal-dep_hydrolase_composite"/>
</dbReference>
<dbReference type="Proteomes" id="UP001499993">
    <property type="component" value="Unassembled WGS sequence"/>
</dbReference>
<dbReference type="Gene3D" id="2.30.40.10">
    <property type="entry name" value="Urease, subunit C, domain 1"/>
    <property type="match status" value="1"/>
</dbReference>